<accession>A0A252BRZ0</accession>
<organism evidence="1 2">
    <name type="scientific">Acetobacter okinawensis</name>
    <dbReference type="NCBI Taxonomy" id="1076594"/>
    <lineage>
        <taxon>Bacteria</taxon>
        <taxon>Pseudomonadati</taxon>
        <taxon>Pseudomonadota</taxon>
        <taxon>Alphaproteobacteria</taxon>
        <taxon>Acetobacterales</taxon>
        <taxon>Acetobacteraceae</taxon>
        <taxon>Acetobacter</taxon>
    </lineage>
</organism>
<comment type="caution">
    <text evidence="1">The sequence shown here is derived from an EMBL/GenBank/DDBJ whole genome shotgun (WGS) entry which is preliminary data.</text>
</comment>
<reference evidence="2" key="1">
    <citation type="submission" date="2014-06" db="EMBL/GenBank/DDBJ databases">
        <authorList>
            <person name="Winans N.J."/>
            <person name="Newell P.D."/>
            <person name="Douglas A.E."/>
        </authorList>
    </citation>
    <scope>NUCLEOTIDE SEQUENCE [LARGE SCALE GENOMIC DNA]</scope>
</reference>
<dbReference type="OrthoDB" id="7224748at2"/>
<dbReference type="EMBL" id="JOPJ01000037">
    <property type="protein sequence ID" value="OUJ10837.1"/>
    <property type="molecule type" value="Genomic_DNA"/>
</dbReference>
<evidence type="ECO:0000313" key="1">
    <source>
        <dbReference type="EMBL" id="OUJ10837.1"/>
    </source>
</evidence>
<dbReference type="AlphaFoldDB" id="A0A252BRZ0"/>
<evidence type="ECO:0000313" key="2">
    <source>
        <dbReference type="Proteomes" id="UP000194931"/>
    </source>
</evidence>
<dbReference type="RefSeq" id="WP_086639876.1">
    <property type="nucleotide sequence ID" value="NZ_JOPJ01000037.1"/>
</dbReference>
<proteinExistence type="predicted"/>
<gene>
    <name evidence="1" type="ORF">HK26_07390</name>
</gene>
<protein>
    <submittedName>
        <fullName evidence="1">Uncharacterized protein</fullName>
    </submittedName>
</protein>
<keyword evidence="2" id="KW-1185">Reference proteome</keyword>
<dbReference type="Proteomes" id="UP000194931">
    <property type="component" value="Unassembled WGS sequence"/>
</dbReference>
<name>A0A252BRZ0_9PROT</name>
<sequence length="141" mass="15251">MRLALLRHLAWRLLTREKPMVDTPPQPARTAVLTAKAVSKPTVLIGIVLSIPDPYREYVLLAWIAVALACTDLTPPVGHGRMQVVLMLAYRVLNFIACNWGAAANALTTLWISKGSGLRPPVVAGRAIVPSSPLARDSPPE</sequence>